<evidence type="ECO:0000259" key="1">
    <source>
        <dbReference type="Pfam" id="PF01656"/>
    </source>
</evidence>
<reference evidence="2" key="1">
    <citation type="journal article" date="2016" name="ISME J.">
        <title>Functional metagenomic screen reveals new and diverse microbial rhodopsins.</title>
        <authorList>
            <person name="Pushkarev A."/>
            <person name="Beja O."/>
        </authorList>
    </citation>
    <scope>NUCLEOTIDE SEQUENCE</scope>
</reference>
<dbReference type="CDD" id="cd02042">
    <property type="entry name" value="ParAB_family"/>
    <property type="match status" value="1"/>
</dbReference>
<dbReference type="EMBL" id="KT201087">
    <property type="protein sequence ID" value="ALS56096.1"/>
    <property type="molecule type" value="Genomic_DNA"/>
</dbReference>
<dbReference type="Gene3D" id="3.40.50.300">
    <property type="entry name" value="P-loop containing nucleotide triphosphate hydrolases"/>
    <property type="match status" value="1"/>
</dbReference>
<dbReference type="InterPro" id="IPR050678">
    <property type="entry name" value="DNA_Partitioning_ATPase"/>
</dbReference>
<proteinExistence type="predicted"/>
<evidence type="ECO:0000313" key="2">
    <source>
        <dbReference type="EMBL" id="ALS56096.1"/>
    </source>
</evidence>
<dbReference type="SUPFAM" id="SSF52540">
    <property type="entry name" value="P-loop containing nucleoside triphosphate hydrolases"/>
    <property type="match status" value="1"/>
</dbReference>
<sequence length="211" mass="23607">MSSIMVINAKGGSGKTTISTNLASYYANSGFKVTLVDLDPQGSSSKWLSSRPITKAKIRGVTSLPPQKVSKKEDEITIFDVPAAIYGARLQTYIKKARKIIVPVLPSPIDMSAAKDFLNSLRNLGSVIRNRTDICLVANRCRANTNIFEELDDYLVREKGIRYVTAFRDNTNYINAAKRGLGIFEMGEAMTAQDREEWKPLLSWLKRKKKK</sequence>
<name>A0A0U2VXT7_9BACT</name>
<dbReference type="InterPro" id="IPR027417">
    <property type="entry name" value="P-loop_NTPase"/>
</dbReference>
<dbReference type="PANTHER" id="PTHR13696:SF96">
    <property type="entry name" value="COBQ_COBB_MIND_PARA NUCLEOTIDE BINDING DOMAIN-CONTAINING PROTEIN"/>
    <property type="match status" value="1"/>
</dbReference>
<protein>
    <submittedName>
        <fullName evidence="2">Chromosome partitioning protein</fullName>
    </submittedName>
</protein>
<organism evidence="2">
    <name type="scientific">uncultured bacterium EIL5A08</name>
    <dbReference type="NCBI Taxonomy" id="1768204"/>
    <lineage>
        <taxon>Bacteria</taxon>
        <taxon>environmental samples</taxon>
    </lineage>
</organism>
<accession>A0A0U2VXT7</accession>
<dbReference type="PANTHER" id="PTHR13696">
    <property type="entry name" value="P-LOOP CONTAINING NUCLEOSIDE TRIPHOSPHATE HYDROLASE"/>
    <property type="match status" value="1"/>
</dbReference>
<dbReference type="AlphaFoldDB" id="A0A0U2VXT7"/>
<feature type="domain" description="CobQ/CobB/MinD/ParA nucleotide binding" evidence="1">
    <location>
        <begin position="4"/>
        <end position="180"/>
    </location>
</feature>
<dbReference type="Pfam" id="PF01656">
    <property type="entry name" value="CbiA"/>
    <property type="match status" value="1"/>
</dbReference>
<dbReference type="PIRSF" id="PIRSF009320">
    <property type="entry name" value="Nuc_binding_HP_1000"/>
    <property type="match status" value="1"/>
</dbReference>
<dbReference type="InterPro" id="IPR002586">
    <property type="entry name" value="CobQ/CobB/MinD/ParA_Nub-bd_dom"/>
</dbReference>